<dbReference type="Pfam" id="PF00551">
    <property type="entry name" value="Formyl_trans_N"/>
    <property type="match status" value="1"/>
</dbReference>
<comment type="catalytic activity">
    <reaction evidence="4">
        <text>N(1)-(5-phospho-beta-D-ribosyl)glycinamide + (6R)-10-formyltetrahydrofolate = N(2)-formyl-N(1)-(5-phospho-beta-D-ribosyl)glycinamide + (6S)-5,6,7,8-tetrahydrofolate + H(+)</text>
        <dbReference type="Rhea" id="RHEA:15053"/>
        <dbReference type="ChEBI" id="CHEBI:15378"/>
        <dbReference type="ChEBI" id="CHEBI:57453"/>
        <dbReference type="ChEBI" id="CHEBI:143788"/>
        <dbReference type="ChEBI" id="CHEBI:147286"/>
        <dbReference type="ChEBI" id="CHEBI:195366"/>
        <dbReference type="EC" id="2.1.2.2"/>
    </reaction>
</comment>
<proteinExistence type="inferred from homology"/>
<dbReference type="PANTHER" id="PTHR43369:SF2">
    <property type="entry name" value="PHOSPHORIBOSYLGLYCINAMIDE FORMYLTRANSFERASE"/>
    <property type="match status" value="1"/>
</dbReference>
<dbReference type="Proteomes" id="UP001432099">
    <property type="component" value="Chromosome"/>
</dbReference>
<dbReference type="InterPro" id="IPR036477">
    <property type="entry name" value="Formyl_transf_N_sf"/>
</dbReference>
<evidence type="ECO:0000256" key="1">
    <source>
        <dbReference type="ARBA" id="ARBA00005054"/>
    </source>
</evidence>
<feature type="binding site" evidence="4">
    <location>
        <position position="105"/>
    </location>
    <ligand>
        <name>(6R)-10-formyltetrahydrofolate</name>
        <dbReference type="ChEBI" id="CHEBI:195366"/>
    </ligand>
</feature>
<dbReference type="EMBL" id="AP028127">
    <property type="protein sequence ID" value="BEH91928.1"/>
    <property type="molecule type" value="Genomic_DNA"/>
</dbReference>
<evidence type="ECO:0000256" key="2">
    <source>
        <dbReference type="ARBA" id="ARBA00022679"/>
    </source>
</evidence>
<evidence type="ECO:0000313" key="7">
    <source>
        <dbReference type="Proteomes" id="UP001432099"/>
    </source>
</evidence>
<dbReference type="InterPro" id="IPR004607">
    <property type="entry name" value="GART"/>
</dbReference>
<comment type="pathway">
    <text evidence="1 4">Purine metabolism; IMP biosynthesis via de novo pathway; N(2)-formyl-N(1)-(5-phospho-D-ribosyl)glycinamide from N(1)-(5-phospho-D-ribosyl)glycinamide (10-formyl THF route): step 1/1.</text>
</comment>
<gene>
    <name evidence="4 6" type="primary">purN</name>
    <name evidence="6" type="ORF">T23_20300</name>
</gene>
<keyword evidence="2 4" id="KW-0808">Transferase</keyword>
<name>A0ABN6ZDV7_9FIRM</name>
<comment type="function">
    <text evidence="4">Catalyzes the transfer of a formyl group from 10-formyltetrahydrofolate to 5-phospho-ribosyl-glycinamide (GAR), producing 5-phospho-ribosyl-N-formylglycinamide (FGAR) and tetrahydrofolate.</text>
</comment>
<organism evidence="6 7">
    <name type="scientific">Turicibacter faecis</name>
    <dbReference type="NCBI Taxonomy" id="2963365"/>
    <lineage>
        <taxon>Bacteria</taxon>
        <taxon>Bacillati</taxon>
        <taxon>Bacillota</taxon>
        <taxon>Erysipelotrichia</taxon>
        <taxon>Erysipelotrichales</taxon>
        <taxon>Turicibacteraceae</taxon>
        <taxon>Turicibacter</taxon>
    </lineage>
</organism>
<dbReference type="CDD" id="cd08645">
    <property type="entry name" value="FMT_core_GART"/>
    <property type="match status" value="1"/>
</dbReference>
<feature type="binding site" evidence="4">
    <location>
        <position position="62"/>
    </location>
    <ligand>
        <name>(6R)-10-formyltetrahydrofolate</name>
        <dbReference type="ChEBI" id="CHEBI:195366"/>
    </ligand>
</feature>
<feature type="binding site" evidence="4">
    <location>
        <begin position="88"/>
        <end position="91"/>
    </location>
    <ligand>
        <name>(6R)-10-formyltetrahydrofolate</name>
        <dbReference type="ChEBI" id="CHEBI:195366"/>
    </ligand>
</feature>
<evidence type="ECO:0000259" key="5">
    <source>
        <dbReference type="Pfam" id="PF00551"/>
    </source>
</evidence>
<keyword evidence="3 4" id="KW-0658">Purine biosynthesis</keyword>
<keyword evidence="7" id="KW-1185">Reference proteome</keyword>
<comment type="similarity">
    <text evidence="4">Belongs to the GART family.</text>
</comment>
<dbReference type="NCBIfam" id="TIGR00639">
    <property type="entry name" value="PurN"/>
    <property type="match status" value="1"/>
</dbReference>
<accession>A0ABN6ZDV7</accession>
<feature type="site" description="Raises pKa of active site His" evidence="4">
    <location>
        <position position="143"/>
    </location>
</feature>
<dbReference type="EC" id="2.1.2.2" evidence="4"/>
<dbReference type="HAMAP" id="MF_01930">
    <property type="entry name" value="PurN"/>
    <property type="match status" value="1"/>
</dbReference>
<protein>
    <recommendedName>
        <fullName evidence="4">Phosphoribosylglycinamide formyltransferase</fullName>
        <ecNumber evidence="4">2.1.2.2</ecNumber>
    </recommendedName>
    <alternativeName>
        <fullName evidence="4">5'-phosphoribosylglycinamide transformylase</fullName>
    </alternativeName>
    <alternativeName>
        <fullName evidence="4">GAR transformylase</fullName>
        <shortName evidence="4">GART</shortName>
    </alternativeName>
</protein>
<reference evidence="6" key="1">
    <citation type="journal article" date="2024" name="Int. J. Syst. Evol. Microbiol.">
        <title>Turicibacter faecis sp. nov., isolated from faeces of heart failure mouse model.</title>
        <authorList>
            <person name="Imamura Y."/>
            <person name="Motooka D."/>
            <person name="Nakajima Y."/>
            <person name="Ito S."/>
            <person name="Kitakaze M."/>
            <person name="Iida T."/>
            <person name="Nakamura S."/>
        </authorList>
    </citation>
    <scope>NUCLEOTIDE SEQUENCE</scope>
    <source>
        <strain evidence="6">TC023</strain>
    </source>
</reference>
<feature type="domain" description="Formyl transferase N-terminal" evidence="5">
    <location>
        <begin position="2"/>
        <end position="180"/>
    </location>
</feature>
<dbReference type="RefSeq" id="WP_338617627.1">
    <property type="nucleotide sequence ID" value="NZ_AP028127.1"/>
</dbReference>
<evidence type="ECO:0000256" key="4">
    <source>
        <dbReference type="HAMAP-Rule" id="MF_01930"/>
    </source>
</evidence>
<dbReference type="SUPFAM" id="SSF53328">
    <property type="entry name" value="Formyltransferase"/>
    <property type="match status" value="1"/>
</dbReference>
<dbReference type="PANTHER" id="PTHR43369">
    <property type="entry name" value="PHOSPHORIBOSYLGLYCINAMIDE FORMYLTRANSFERASE"/>
    <property type="match status" value="1"/>
</dbReference>
<feature type="active site" description="Proton donor" evidence="4">
    <location>
        <position position="107"/>
    </location>
</feature>
<feature type="binding site" evidence="4">
    <location>
        <begin position="12"/>
        <end position="14"/>
    </location>
    <ligand>
        <name>N(1)-(5-phospho-beta-D-ribosyl)glycinamide</name>
        <dbReference type="ChEBI" id="CHEBI:143788"/>
    </ligand>
</feature>
<dbReference type="InterPro" id="IPR002376">
    <property type="entry name" value="Formyl_transf_N"/>
</dbReference>
<dbReference type="Gene3D" id="3.40.50.170">
    <property type="entry name" value="Formyl transferase, N-terminal domain"/>
    <property type="match status" value="1"/>
</dbReference>
<evidence type="ECO:0000256" key="3">
    <source>
        <dbReference type="ARBA" id="ARBA00022755"/>
    </source>
</evidence>
<sequence>MKKIVVFASGSGSNFQTIVEKLHLKKCEVALLVCDKEGAYCVERAKLLGIPTFVFHPKDYAKKADFEKVICQELSKVEPNLIVLAGYMRIIGQTLLDAYEGKIINIHPALLPAFPGRDGITDALNYGVKIMGVTVHYVDAGIDTGKIIDQSCFKRSGQESKEEIINRIHELEHELYPPVIERLLEL</sequence>
<evidence type="ECO:0000313" key="6">
    <source>
        <dbReference type="EMBL" id="BEH91928.1"/>
    </source>
</evidence>